<proteinExistence type="predicted"/>
<feature type="compositionally biased region" description="Low complexity" evidence="1">
    <location>
        <begin position="45"/>
        <end position="58"/>
    </location>
</feature>
<sequence length="186" mass="19854">MLKDLQKTFKAHHVLLLLGGLVLIYVIYNYSSDKNFYPETMNTVNRRSGSSGSGNAPSSGGGNPSGANDGTFYVDYAPINSGDSSMAGMPSNCNSQNMNTPSDLLPSDNNSGWSLKPMGSGDFMGVNFLNAGYLIGVDTIGSTLRNANQQIRSEPPNPQLLVSPWNNTTIEPDAFRQPLEVGCGPQ</sequence>
<protein>
    <recommendedName>
        <fullName evidence="3">Minor capsid protein P11 C-terminal conserved region domain-containing protein</fullName>
    </recommendedName>
</protein>
<reference evidence="4" key="1">
    <citation type="journal article" date="2020" name="Nature">
        <title>Giant virus diversity and host interactions through global metagenomics.</title>
        <authorList>
            <person name="Schulz F."/>
            <person name="Roux S."/>
            <person name="Paez-Espino D."/>
            <person name="Jungbluth S."/>
            <person name="Walsh D.A."/>
            <person name="Denef V.J."/>
            <person name="McMahon K.D."/>
            <person name="Konstantinidis K.T."/>
            <person name="Eloe-Fadrosh E.A."/>
            <person name="Kyrpides N.C."/>
            <person name="Woyke T."/>
        </authorList>
    </citation>
    <scope>NUCLEOTIDE SEQUENCE</scope>
    <source>
        <strain evidence="4">GVMAG-M-3300009161-36</strain>
    </source>
</reference>
<feature type="domain" description="Minor capsid protein P11 C-terminal conserved region" evidence="3">
    <location>
        <begin position="100"/>
        <end position="180"/>
    </location>
</feature>
<evidence type="ECO:0000259" key="3">
    <source>
        <dbReference type="Pfam" id="PF23983"/>
    </source>
</evidence>
<name>A0A6C0EXW2_9ZZZZ</name>
<feature type="transmembrane region" description="Helical" evidence="2">
    <location>
        <begin position="12"/>
        <end position="31"/>
    </location>
</feature>
<evidence type="ECO:0000256" key="2">
    <source>
        <dbReference type="SAM" id="Phobius"/>
    </source>
</evidence>
<accession>A0A6C0EXW2</accession>
<evidence type="ECO:0000256" key="1">
    <source>
        <dbReference type="SAM" id="MobiDB-lite"/>
    </source>
</evidence>
<keyword evidence="2" id="KW-1133">Transmembrane helix</keyword>
<feature type="region of interest" description="Disordered" evidence="1">
    <location>
        <begin position="45"/>
        <end position="67"/>
    </location>
</feature>
<dbReference type="Pfam" id="PF23983">
    <property type="entry name" value="P11_C"/>
    <property type="match status" value="1"/>
</dbReference>
<keyword evidence="2" id="KW-0812">Transmembrane</keyword>
<dbReference type="EMBL" id="MN738968">
    <property type="protein sequence ID" value="QHT33541.1"/>
    <property type="molecule type" value="Genomic_DNA"/>
</dbReference>
<dbReference type="InterPro" id="IPR055730">
    <property type="entry name" value="P11_C"/>
</dbReference>
<evidence type="ECO:0000313" key="4">
    <source>
        <dbReference type="EMBL" id="QHT33541.1"/>
    </source>
</evidence>
<keyword evidence="2" id="KW-0472">Membrane</keyword>
<dbReference type="AlphaFoldDB" id="A0A6C0EXW2"/>
<organism evidence="4">
    <name type="scientific">viral metagenome</name>
    <dbReference type="NCBI Taxonomy" id="1070528"/>
    <lineage>
        <taxon>unclassified sequences</taxon>
        <taxon>metagenomes</taxon>
        <taxon>organismal metagenomes</taxon>
    </lineage>
</organism>